<dbReference type="InParanoid" id="A0A0C2WT69"/>
<evidence type="ECO:0000259" key="2">
    <source>
        <dbReference type="Pfam" id="PF24883"/>
    </source>
</evidence>
<dbReference type="OrthoDB" id="5967843at2759"/>
<keyword evidence="4" id="KW-1185">Reference proteome</keyword>
<dbReference type="STRING" id="946122.A0A0C2WT69"/>
<dbReference type="EMBL" id="KN818246">
    <property type="protein sequence ID" value="KIL64912.1"/>
    <property type="molecule type" value="Genomic_DNA"/>
</dbReference>
<dbReference type="HOGENOM" id="CLU_000288_6_8_1"/>
<organism evidence="3 4">
    <name type="scientific">Amanita muscaria (strain Koide BX008)</name>
    <dbReference type="NCBI Taxonomy" id="946122"/>
    <lineage>
        <taxon>Eukaryota</taxon>
        <taxon>Fungi</taxon>
        <taxon>Dikarya</taxon>
        <taxon>Basidiomycota</taxon>
        <taxon>Agaricomycotina</taxon>
        <taxon>Agaricomycetes</taxon>
        <taxon>Agaricomycetidae</taxon>
        <taxon>Agaricales</taxon>
        <taxon>Pluteineae</taxon>
        <taxon>Amanitaceae</taxon>
        <taxon>Amanita</taxon>
    </lineage>
</organism>
<feature type="non-terminal residue" evidence="3">
    <location>
        <position position="1"/>
    </location>
</feature>
<evidence type="ECO:0000313" key="4">
    <source>
        <dbReference type="Proteomes" id="UP000054549"/>
    </source>
</evidence>
<gene>
    <name evidence="3" type="ORF">M378DRAFT_59408</name>
</gene>
<accession>A0A0C2WT69</accession>
<dbReference type="InterPro" id="IPR027417">
    <property type="entry name" value="P-loop_NTPase"/>
</dbReference>
<protein>
    <recommendedName>
        <fullName evidence="2">Nephrocystin 3-like N-terminal domain-containing protein</fullName>
    </recommendedName>
</protein>
<dbReference type="SUPFAM" id="SSF52540">
    <property type="entry name" value="P-loop containing nucleoside triphosphate hydrolases"/>
    <property type="match status" value="1"/>
</dbReference>
<keyword evidence="1" id="KW-0677">Repeat</keyword>
<dbReference type="Proteomes" id="UP000054549">
    <property type="component" value="Unassembled WGS sequence"/>
</dbReference>
<dbReference type="AlphaFoldDB" id="A0A0C2WT69"/>
<proteinExistence type="predicted"/>
<evidence type="ECO:0000256" key="1">
    <source>
        <dbReference type="ARBA" id="ARBA00022737"/>
    </source>
</evidence>
<sequence>REKALKQLQCWIDNPIVIEQIIWLHGPASIGKTAMALEIARQEKVVATFFFNRSDANRSDGNRLFTTLAWQLAVSIPDIKIHIIHSINKYPDLPRKRIEDQFEYLVVQTFAAMKKVTSAVQPSSLVIIIDGIDECADTRLQRRFL</sequence>
<evidence type="ECO:0000313" key="3">
    <source>
        <dbReference type="EMBL" id="KIL64912.1"/>
    </source>
</evidence>
<dbReference type="Pfam" id="PF24883">
    <property type="entry name" value="NPHP3_N"/>
    <property type="match status" value="1"/>
</dbReference>
<dbReference type="Gene3D" id="3.40.50.300">
    <property type="entry name" value="P-loop containing nucleotide triphosphate hydrolases"/>
    <property type="match status" value="1"/>
</dbReference>
<feature type="non-terminal residue" evidence="3">
    <location>
        <position position="145"/>
    </location>
</feature>
<reference evidence="3 4" key="1">
    <citation type="submission" date="2014-04" db="EMBL/GenBank/DDBJ databases">
        <title>Evolutionary Origins and Diversification of the Mycorrhizal Mutualists.</title>
        <authorList>
            <consortium name="DOE Joint Genome Institute"/>
            <consortium name="Mycorrhizal Genomics Consortium"/>
            <person name="Kohler A."/>
            <person name="Kuo A."/>
            <person name="Nagy L.G."/>
            <person name="Floudas D."/>
            <person name="Copeland A."/>
            <person name="Barry K.W."/>
            <person name="Cichocki N."/>
            <person name="Veneault-Fourrey C."/>
            <person name="LaButti K."/>
            <person name="Lindquist E.A."/>
            <person name="Lipzen A."/>
            <person name="Lundell T."/>
            <person name="Morin E."/>
            <person name="Murat C."/>
            <person name="Riley R."/>
            <person name="Ohm R."/>
            <person name="Sun H."/>
            <person name="Tunlid A."/>
            <person name="Henrissat B."/>
            <person name="Grigoriev I.V."/>
            <person name="Hibbett D.S."/>
            <person name="Martin F."/>
        </authorList>
    </citation>
    <scope>NUCLEOTIDE SEQUENCE [LARGE SCALE GENOMIC DNA]</scope>
    <source>
        <strain evidence="3 4">Koide BX008</strain>
    </source>
</reference>
<dbReference type="InterPro" id="IPR056884">
    <property type="entry name" value="NPHP3-like_N"/>
</dbReference>
<name>A0A0C2WT69_AMAMK</name>
<feature type="domain" description="Nephrocystin 3-like N-terminal" evidence="2">
    <location>
        <begin position="7"/>
        <end position="139"/>
    </location>
</feature>